<sequence length="563" mass="61770">MRILNFKSVRTKIITAFAAIILLVLVLGITTISFNKNTTEDMEDLTKMQLNLLIKDEQIALNMSQRTNLLRGFLLYDDEALRDRFEAGIEKSIALENELVELSDSEKVQKLIDKKIEWGKLTDQVFAAYDNGNKEKAMQIMRTEVQPLSDELINSFQELASEREGFIHEAGDEIVNTSSVNMNISLVITILAVILGVAIAITFSQSMMRQIKTVMGRMRDIADGDLTGEDLEAKTKDEIGDLVLVTNDMNHNMRELLGKINSVSETVSSHSEELTQSANEVMSGTEKISSTMEEIASGSETQANNASELANNATNFSTKVEEANEDGELIYDASKQVLQMTNDGRQLMNKSVDQIQSIHKLVEQAVEKVKGLDEQSNQISKLVIVIKDIADQTNLLALNAAIEAARAGEHGEGFAVVADEVRKLAEQVSNSVTEITGIVGSIQSESSNVVESLQDGYSEVEKGANQIQSTEYTFETISIAIDEMASSVGFITENLVEMSQTSKNMNSSIEEIASVSEEAAAGVEETAAASQQTSSTMQEFASSSEQLSRLAEELNGLVRRFKL</sequence>
<evidence type="ECO:0000313" key="10">
    <source>
        <dbReference type="EMBL" id="MRG87354.1"/>
    </source>
</evidence>
<dbReference type="Proteomes" id="UP000480185">
    <property type="component" value="Unassembled WGS sequence"/>
</dbReference>
<dbReference type="RefSeq" id="WP_153729250.1">
    <property type="nucleotide sequence ID" value="NZ_WJNH01000009.1"/>
</dbReference>
<dbReference type="Pfam" id="PF00672">
    <property type="entry name" value="HAMP"/>
    <property type="match status" value="1"/>
</dbReference>
<reference evidence="10 11" key="1">
    <citation type="submission" date="2019-11" db="EMBL/GenBank/DDBJ databases">
        <authorList>
            <person name="Li J."/>
        </authorList>
    </citation>
    <scope>NUCLEOTIDE SEQUENCE [LARGE SCALE GENOMIC DNA]</scope>
    <source>
        <strain evidence="10 11">J4</strain>
    </source>
</reference>
<dbReference type="Gene3D" id="1.10.287.950">
    <property type="entry name" value="Methyl-accepting chemotaxis protein"/>
    <property type="match status" value="1"/>
</dbReference>
<evidence type="ECO:0000313" key="11">
    <source>
        <dbReference type="Proteomes" id="UP000480185"/>
    </source>
</evidence>
<dbReference type="SUPFAM" id="SSF58104">
    <property type="entry name" value="Methyl-accepting chemotaxis protein (MCP) signaling domain"/>
    <property type="match status" value="1"/>
</dbReference>
<accession>A0A6G1X8R1</accession>
<evidence type="ECO:0000259" key="9">
    <source>
        <dbReference type="PROSITE" id="PS50885"/>
    </source>
</evidence>
<comment type="caution">
    <text evidence="10">The sequence shown here is derived from an EMBL/GenBank/DDBJ whole genome shotgun (WGS) entry which is preliminary data.</text>
</comment>
<dbReference type="Pfam" id="PF00015">
    <property type="entry name" value="MCPsignal"/>
    <property type="match status" value="1"/>
</dbReference>
<feature type="domain" description="HAMP" evidence="9">
    <location>
        <begin position="205"/>
        <end position="258"/>
    </location>
</feature>
<keyword evidence="2" id="KW-1003">Cell membrane</keyword>
<dbReference type="CDD" id="cd11386">
    <property type="entry name" value="MCP_signal"/>
    <property type="match status" value="1"/>
</dbReference>
<dbReference type="EMBL" id="WJNH01000009">
    <property type="protein sequence ID" value="MRG87354.1"/>
    <property type="molecule type" value="Genomic_DNA"/>
</dbReference>
<evidence type="ECO:0000256" key="2">
    <source>
        <dbReference type="ARBA" id="ARBA00022475"/>
    </source>
</evidence>
<evidence type="ECO:0000256" key="4">
    <source>
        <dbReference type="ARBA" id="ARBA00023224"/>
    </source>
</evidence>
<feature type="transmembrane region" description="Helical" evidence="7">
    <location>
        <begin position="184"/>
        <end position="203"/>
    </location>
</feature>
<dbReference type="CDD" id="cd06225">
    <property type="entry name" value="HAMP"/>
    <property type="match status" value="1"/>
</dbReference>
<gene>
    <name evidence="10" type="ORF">GH754_13745</name>
</gene>
<evidence type="ECO:0000256" key="1">
    <source>
        <dbReference type="ARBA" id="ARBA00004236"/>
    </source>
</evidence>
<organism evidence="10 11">
    <name type="scientific">Salinibacillus xinjiangensis</name>
    <dbReference type="NCBI Taxonomy" id="1229268"/>
    <lineage>
        <taxon>Bacteria</taxon>
        <taxon>Bacillati</taxon>
        <taxon>Bacillota</taxon>
        <taxon>Bacilli</taxon>
        <taxon>Bacillales</taxon>
        <taxon>Bacillaceae</taxon>
        <taxon>Salinibacillus</taxon>
    </lineage>
</organism>
<proteinExistence type="inferred from homology"/>
<dbReference type="GO" id="GO:0005886">
    <property type="term" value="C:plasma membrane"/>
    <property type="evidence" value="ECO:0007669"/>
    <property type="project" value="UniProtKB-SubCell"/>
</dbReference>
<comment type="subcellular location">
    <subcellularLocation>
        <location evidence="1">Cell membrane</location>
    </subcellularLocation>
</comment>
<dbReference type="InterPro" id="IPR024478">
    <property type="entry name" value="HlyB_4HB_MCP"/>
</dbReference>
<feature type="domain" description="Methyl-accepting transducer" evidence="8">
    <location>
        <begin position="277"/>
        <end position="527"/>
    </location>
</feature>
<evidence type="ECO:0000256" key="3">
    <source>
        <dbReference type="ARBA" id="ARBA00023136"/>
    </source>
</evidence>
<dbReference type="InterPro" id="IPR004089">
    <property type="entry name" value="MCPsignal_dom"/>
</dbReference>
<protein>
    <submittedName>
        <fullName evidence="10">HAMP domain-containing protein</fullName>
    </submittedName>
</protein>
<dbReference type="PANTHER" id="PTHR32089:SF112">
    <property type="entry name" value="LYSOZYME-LIKE PROTEIN-RELATED"/>
    <property type="match status" value="1"/>
</dbReference>
<dbReference type="OrthoDB" id="2168386at2"/>
<keyword evidence="7" id="KW-0812">Transmembrane</keyword>
<dbReference type="GO" id="GO:0007165">
    <property type="term" value="P:signal transduction"/>
    <property type="evidence" value="ECO:0007669"/>
    <property type="project" value="UniProtKB-KW"/>
</dbReference>
<dbReference type="AlphaFoldDB" id="A0A6G1X8R1"/>
<keyword evidence="3 7" id="KW-0472">Membrane</keyword>
<keyword evidence="7" id="KW-1133">Transmembrane helix</keyword>
<dbReference type="Pfam" id="PF12729">
    <property type="entry name" value="4HB_MCP_1"/>
    <property type="match status" value="1"/>
</dbReference>
<keyword evidence="4 6" id="KW-0807">Transducer</keyword>
<evidence type="ECO:0000256" key="5">
    <source>
        <dbReference type="ARBA" id="ARBA00029447"/>
    </source>
</evidence>
<name>A0A6G1X8R1_9BACI</name>
<comment type="similarity">
    <text evidence="5">Belongs to the methyl-accepting chemotaxis (MCP) protein family.</text>
</comment>
<dbReference type="PROSITE" id="PS50885">
    <property type="entry name" value="HAMP"/>
    <property type="match status" value="1"/>
</dbReference>
<evidence type="ECO:0000256" key="7">
    <source>
        <dbReference type="SAM" id="Phobius"/>
    </source>
</evidence>
<dbReference type="PANTHER" id="PTHR32089">
    <property type="entry name" value="METHYL-ACCEPTING CHEMOTAXIS PROTEIN MCPB"/>
    <property type="match status" value="1"/>
</dbReference>
<dbReference type="SMART" id="SM00283">
    <property type="entry name" value="MA"/>
    <property type="match status" value="1"/>
</dbReference>
<dbReference type="PROSITE" id="PS50111">
    <property type="entry name" value="CHEMOTAXIS_TRANSDUC_2"/>
    <property type="match status" value="1"/>
</dbReference>
<keyword evidence="11" id="KW-1185">Reference proteome</keyword>
<evidence type="ECO:0000259" key="8">
    <source>
        <dbReference type="PROSITE" id="PS50111"/>
    </source>
</evidence>
<evidence type="ECO:0000256" key="6">
    <source>
        <dbReference type="PROSITE-ProRule" id="PRU00284"/>
    </source>
</evidence>
<dbReference type="InterPro" id="IPR003660">
    <property type="entry name" value="HAMP_dom"/>
</dbReference>